<protein>
    <submittedName>
        <fullName evidence="14">Uncharacterized protein</fullName>
    </submittedName>
</protein>
<evidence type="ECO:0000313" key="15">
    <source>
        <dbReference type="Proteomes" id="UP000823941"/>
    </source>
</evidence>
<gene>
    <name evidence="14" type="ORF">JYU34_022892</name>
</gene>
<keyword evidence="4 12" id="KW-0894">Sodium channel</keyword>
<dbReference type="InterPro" id="IPR001873">
    <property type="entry name" value="ENaC"/>
</dbReference>
<comment type="caution">
    <text evidence="14">The sequence shown here is derived from an EMBL/GenBank/DDBJ whole genome shotgun (WGS) entry which is preliminary data.</text>
</comment>
<keyword evidence="10 12" id="KW-0739">Sodium transport</keyword>
<name>A0ABQ7PPA7_PLUXY</name>
<dbReference type="Gene3D" id="1.10.287.770">
    <property type="entry name" value="YojJ-like"/>
    <property type="match status" value="1"/>
</dbReference>
<keyword evidence="11 12" id="KW-0407">Ion channel</keyword>
<evidence type="ECO:0000256" key="3">
    <source>
        <dbReference type="ARBA" id="ARBA00022448"/>
    </source>
</evidence>
<evidence type="ECO:0000256" key="10">
    <source>
        <dbReference type="ARBA" id="ARBA00023201"/>
    </source>
</evidence>
<dbReference type="EMBL" id="JAHIBW010000242">
    <property type="protein sequence ID" value="KAG7294744.1"/>
    <property type="molecule type" value="Genomic_DNA"/>
</dbReference>
<dbReference type="PANTHER" id="PTHR11690">
    <property type="entry name" value="AMILORIDE-SENSITIVE SODIUM CHANNEL-RELATED"/>
    <property type="match status" value="1"/>
</dbReference>
<feature type="transmembrane region" description="Helical" evidence="13">
    <location>
        <begin position="178"/>
        <end position="196"/>
    </location>
</feature>
<keyword evidence="8 12" id="KW-0406">Ion transport</keyword>
<evidence type="ECO:0000256" key="6">
    <source>
        <dbReference type="ARBA" id="ARBA00022989"/>
    </source>
</evidence>
<evidence type="ECO:0000256" key="13">
    <source>
        <dbReference type="SAM" id="Phobius"/>
    </source>
</evidence>
<keyword evidence="15" id="KW-1185">Reference proteome</keyword>
<dbReference type="Pfam" id="PF00858">
    <property type="entry name" value="ASC"/>
    <property type="match status" value="1"/>
</dbReference>
<dbReference type="Proteomes" id="UP000823941">
    <property type="component" value="Unassembled WGS sequence"/>
</dbReference>
<comment type="similarity">
    <text evidence="2 12">Belongs to the amiloride-sensitive sodium channel (TC 1.A.6) family.</text>
</comment>
<feature type="transmembrane region" description="Helical" evidence="13">
    <location>
        <begin position="153"/>
        <end position="172"/>
    </location>
</feature>
<evidence type="ECO:0000256" key="11">
    <source>
        <dbReference type="ARBA" id="ARBA00023303"/>
    </source>
</evidence>
<keyword evidence="5 12" id="KW-0812">Transmembrane</keyword>
<accession>A0ABQ7PPA7</accession>
<reference evidence="14 15" key="1">
    <citation type="submission" date="2021-06" db="EMBL/GenBank/DDBJ databases">
        <title>A haploid diamondback moth (Plutella xylostella L.) genome assembly resolves 31 chromosomes and identifies a diamide resistance mutation.</title>
        <authorList>
            <person name="Ward C.M."/>
            <person name="Perry K.D."/>
            <person name="Baker G."/>
            <person name="Powis K."/>
            <person name="Heckel D.G."/>
            <person name="Baxter S.W."/>
        </authorList>
    </citation>
    <scope>NUCLEOTIDE SEQUENCE [LARGE SCALE GENOMIC DNA]</scope>
    <source>
        <strain evidence="14 15">LV</strain>
        <tissue evidence="14">Single pupa</tissue>
    </source>
</reference>
<evidence type="ECO:0000256" key="5">
    <source>
        <dbReference type="ARBA" id="ARBA00022692"/>
    </source>
</evidence>
<keyword evidence="6 13" id="KW-1133">Transmembrane helix</keyword>
<evidence type="ECO:0000256" key="7">
    <source>
        <dbReference type="ARBA" id="ARBA00023053"/>
    </source>
</evidence>
<evidence type="ECO:0000313" key="14">
    <source>
        <dbReference type="EMBL" id="KAG7294744.1"/>
    </source>
</evidence>
<organism evidence="14 15">
    <name type="scientific">Plutella xylostella</name>
    <name type="common">Diamondback moth</name>
    <name type="synonym">Plutella maculipennis</name>
    <dbReference type="NCBI Taxonomy" id="51655"/>
    <lineage>
        <taxon>Eukaryota</taxon>
        <taxon>Metazoa</taxon>
        <taxon>Ecdysozoa</taxon>
        <taxon>Arthropoda</taxon>
        <taxon>Hexapoda</taxon>
        <taxon>Insecta</taxon>
        <taxon>Pterygota</taxon>
        <taxon>Neoptera</taxon>
        <taxon>Endopterygota</taxon>
        <taxon>Lepidoptera</taxon>
        <taxon>Glossata</taxon>
        <taxon>Ditrysia</taxon>
        <taxon>Yponomeutoidea</taxon>
        <taxon>Plutellidae</taxon>
        <taxon>Plutella</taxon>
    </lineage>
</organism>
<evidence type="ECO:0000256" key="12">
    <source>
        <dbReference type="RuleBase" id="RU000679"/>
    </source>
</evidence>
<evidence type="ECO:0000256" key="1">
    <source>
        <dbReference type="ARBA" id="ARBA00004141"/>
    </source>
</evidence>
<comment type="subcellular location">
    <subcellularLocation>
        <location evidence="1">Membrane</location>
        <topology evidence="1">Multi-pass membrane protein</topology>
    </subcellularLocation>
</comment>
<keyword evidence="9 13" id="KW-0472">Membrane</keyword>
<evidence type="ECO:0000256" key="2">
    <source>
        <dbReference type="ARBA" id="ARBA00007193"/>
    </source>
</evidence>
<sequence length="205" mass="23528">MGRWTTVEVSPVTYRTDPALRSLSPGRRQCFFQDERTLDYYSIYTDSNCKHDLLMRESKKQCNCVLFNWPTKVEEQLIYAYYEDSSSSHGGSGARSCYPSCNDILYNNQVYYSDMKVEGGEGGEVKELEITKINVHFYDDMFIGLHRHAQYDGGYFAGAIGGLLSLFLGFSIISVAELIYFVIFRPVYTTLLSVFCEKRPKHLTN</sequence>
<keyword evidence="3 12" id="KW-0813">Transport</keyword>
<dbReference type="PANTHER" id="PTHR11690:SF288">
    <property type="entry name" value="AMILORIDE-SENSITIVE NA+ CHANNEL-RELATED"/>
    <property type="match status" value="1"/>
</dbReference>
<evidence type="ECO:0000256" key="8">
    <source>
        <dbReference type="ARBA" id="ARBA00023065"/>
    </source>
</evidence>
<evidence type="ECO:0000256" key="4">
    <source>
        <dbReference type="ARBA" id="ARBA00022461"/>
    </source>
</evidence>
<evidence type="ECO:0000256" key="9">
    <source>
        <dbReference type="ARBA" id="ARBA00023136"/>
    </source>
</evidence>
<proteinExistence type="inferred from homology"/>
<keyword evidence="7" id="KW-0915">Sodium</keyword>